<dbReference type="SMART" id="SM00861">
    <property type="entry name" value="Transket_pyr"/>
    <property type="match status" value="1"/>
</dbReference>
<dbReference type="InterPro" id="IPR031717">
    <property type="entry name" value="ODO-1/KGD_C"/>
</dbReference>
<dbReference type="PANTHER" id="PTHR23152:SF4">
    <property type="entry name" value="2-OXOADIPATE DEHYDROGENASE COMPLEX COMPONENT E1"/>
    <property type="match status" value="1"/>
</dbReference>
<reference evidence="5" key="1">
    <citation type="submission" date="2018-05" db="EMBL/GenBank/DDBJ databases">
        <authorList>
            <person name="Lanie J.A."/>
            <person name="Ng W.-L."/>
            <person name="Kazmierczak K.M."/>
            <person name="Andrzejewski T.M."/>
            <person name="Davidsen T.M."/>
            <person name="Wayne K.J."/>
            <person name="Tettelin H."/>
            <person name="Glass J.I."/>
            <person name="Rusch D."/>
            <person name="Podicherti R."/>
            <person name="Tsui H.-C.T."/>
            <person name="Winkler M.E."/>
        </authorList>
    </citation>
    <scope>NUCLEOTIDE SEQUENCE</scope>
</reference>
<feature type="non-terminal residue" evidence="5">
    <location>
        <position position="1"/>
    </location>
</feature>
<keyword evidence="3" id="KW-0786">Thiamine pyrophosphate</keyword>
<dbReference type="Gene3D" id="3.40.50.11610">
    <property type="entry name" value="Multifunctional 2-oxoglutarate metabolism enzyme, C-terminal domain"/>
    <property type="match status" value="1"/>
</dbReference>
<dbReference type="GO" id="GO:0004591">
    <property type="term" value="F:oxoglutarate dehydrogenase (succinyl-transferring) activity"/>
    <property type="evidence" value="ECO:0007669"/>
    <property type="project" value="TreeGrafter"/>
</dbReference>
<proteinExistence type="predicted"/>
<dbReference type="PANTHER" id="PTHR23152">
    <property type="entry name" value="2-OXOGLUTARATE DEHYDROGENASE"/>
    <property type="match status" value="1"/>
</dbReference>
<dbReference type="GO" id="GO:0045252">
    <property type="term" value="C:oxoglutarate dehydrogenase complex"/>
    <property type="evidence" value="ECO:0007669"/>
    <property type="project" value="TreeGrafter"/>
</dbReference>
<organism evidence="5">
    <name type="scientific">marine metagenome</name>
    <dbReference type="NCBI Taxonomy" id="408172"/>
    <lineage>
        <taxon>unclassified sequences</taxon>
        <taxon>metagenomes</taxon>
        <taxon>ecological metagenomes</taxon>
    </lineage>
</organism>
<comment type="cofactor">
    <cofactor evidence="1">
        <name>thiamine diphosphate</name>
        <dbReference type="ChEBI" id="CHEBI:58937"/>
    </cofactor>
</comment>
<dbReference type="Pfam" id="PF16870">
    <property type="entry name" value="OxoGdeHyase_C"/>
    <property type="match status" value="1"/>
</dbReference>
<evidence type="ECO:0000256" key="1">
    <source>
        <dbReference type="ARBA" id="ARBA00001964"/>
    </source>
</evidence>
<dbReference type="InterPro" id="IPR011603">
    <property type="entry name" value="2oxoglutarate_DH_E1"/>
</dbReference>
<dbReference type="AlphaFoldDB" id="A0A382LLY3"/>
<dbReference type="Pfam" id="PF02779">
    <property type="entry name" value="Transket_pyr"/>
    <property type="match status" value="1"/>
</dbReference>
<sequence>TVAPDNTGVDLEVLEVINNASVSVPESFKPHPKLWKQLSRRASISSPDQRLDWGHAETLAIGSLLVEGIPVRITGQDSERGTFSHRHLVLHHSETGQTFIPLEQIADARLEIYNSPLTETAVVGFEYGYSVSADTDVVIWEAQFGDFVNVAQVMIDQFLSSGRAKWGQYSRLTLLLPHGYEGQGPEHSSARLERFLQLCAEDNMRVTYPTTPAQYFHLLRRQALSRPERPLIVMSPKSLLRHPSATSMISELADGEFRHVLRDPSIEDPDLVTRLVLCSGKIYYDLETHDHRVQATSTAIARVELLYPFPAEAIAQVVASYPNLREVVWAQEEPRNMGALTYIGPRLRAVIPRKVALSHEARPERASPAEGKAKDHGDYQASAVIRALGLEADEA</sequence>
<dbReference type="InterPro" id="IPR029061">
    <property type="entry name" value="THDP-binding"/>
</dbReference>
<dbReference type="InterPro" id="IPR005475">
    <property type="entry name" value="Transketolase-like_Pyr-bd"/>
</dbReference>
<gene>
    <name evidence="5" type="ORF">METZ01_LOCUS288755</name>
</gene>
<evidence type="ECO:0000256" key="3">
    <source>
        <dbReference type="ARBA" id="ARBA00023052"/>
    </source>
</evidence>
<feature type="domain" description="Transketolase-like pyrimidine-binding" evidence="4">
    <location>
        <begin position="51"/>
        <end position="242"/>
    </location>
</feature>
<dbReference type="Gene3D" id="3.40.50.12470">
    <property type="match status" value="1"/>
</dbReference>
<dbReference type="GO" id="GO:0006099">
    <property type="term" value="P:tricarboxylic acid cycle"/>
    <property type="evidence" value="ECO:0007669"/>
    <property type="project" value="TreeGrafter"/>
</dbReference>
<evidence type="ECO:0000259" key="4">
    <source>
        <dbReference type="SMART" id="SM00861"/>
    </source>
</evidence>
<dbReference type="SUPFAM" id="SSF52518">
    <property type="entry name" value="Thiamin diphosphate-binding fold (THDP-binding)"/>
    <property type="match status" value="1"/>
</dbReference>
<protein>
    <recommendedName>
        <fullName evidence="4">Transketolase-like pyrimidine-binding domain-containing protein</fullName>
    </recommendedName>
</protein>
<name>A0A382LLY3_9ZZZZ</name>
<dbReference type="GO" id="GO:0030976">
    <property type="term" value="F:thiamine pyrophosphate binding"/>
    <property type="evidence" value="ECO:0007669"/>
    <property type="project" value="InterPro"/>
</dbReference>
<accession>A0A382LLY3</accession>
<keyword evidence="2" id="KW-0560">Oxidoreductase</keyword>
<dbReference type="GO" id="GO:0005829">
    <property type="term" value="C:cytosol"/>
    <property type="evidence" value="ECO:0007669"/>
    <property type="project" value="TreeGrafter"/>
</dbReference>
<dbReference type="InterPro" id="IPR042179">
    <property type="entry name" value="KGD_C_sf"/>
</dbReference>
<evidence type="ECO:0000256" key="2">
    <source>
        <dbReference type="ARBA" id="ARBA00023002"/>
    </source>
</evidence>
<dbReference type="EMBL" id="UINC01086966">
    <property type="protein sequence ID" value="SVC35901.1"/>
    <property type="molecule type" value="Genomic_DNA"/>
</dbReference>
<evidence type="ECO:0000313" key="5">
    <source>
        <dbReference type="EMBL" id="SVC35901.1"/>
    </source>
</evidence>